<feature type="transmembrane region" description="Helical" evidence="9">
    <location>
        <begin position="72"/>
        <end position="92"/>
    </location>
</feature>
<evidence type="ECO:0000256" key="7">
    <source>
        <dbReference type="ARBA" id="ARBA00022989"/>
    </source>
</evidence>
<keyword evidence="5 9" id="KW-0064">Aspartyl protease</keyword>
<dbReference type="EC" id="3.4.23.36" evidence="9"/>
<organism evidence="12 13">
    <name type="scientific">Colwellia marinimaniae</name>
    <dbReference type="NCBI Taxonomy" id="1513592"/>
    <lineage>
        <taxon>Bacteria</taxon>
        <taxon>Pseudomonadati</taxon>
        <taxon>Pseudomonadota</taxon>
        <taxon>Gammaproteobacteria</taxon>
        <taxon>Alteromonadales</taxon>
        <taxon>Colwelliaceae</taxon>
        <taxon>Colwellia</taxon>
    </lineage>
</organism>
<evidence type="ECO:0000256" key="10">
    <source>
        <dbReference type="RuleBase" id="RU000594"/>
    </source>
</evidence>
<comment type="pathway">
    <text evidence="9">Protein modification; lipoprotein biosynthesis (signal peptide cleavage).</text>
</comment>
<dbReference type="EMBL" id="BDQM01000002">
    <property type="protein sequence ID" value="GAW94787.1"/>
    <property type="molecule type" value="Genomic_DNA"/>
</dbReference>
<keyword evidence="4 9" id="KW-0812">Transmembrane</keyword>
<evidence type="ECO:0000256" key="2">
    <source>
        <dbReference type="ARBA" id="ARBA00022475"/>
    </source>
</evidence>
<accession>A0ABQ0MQZ2</accession>
<dbReference type="GO" id="GO:0004190">
    <property type="term" value="F:aspartic-type endopeptidase activity"/>
    <property type="evidence" value="ECO:0007669"/>
    <property type="project" value="UniProtKB-EC"/>
</dbReference>
<proteinExistence type="inferred from homology"/>
<dbReference type="InterPro" id="IPR001872">
    <property type="entry name" value="Peptidase_A8"/>
</dbReference>
<comment type="catalytic activity">
    <reaction evidence="9 10">
        <text>Release of signal peptides from bacterial membrane prolipoproteins. Hydrolyzes -Xaa-Yaa-Zaa-|-(S,diacylglyceryl)Cys-, in which Xaa is hydrophobic (preferably Leu), and Yaa (Ala or Ser) and Zaa (Gly or Ala) have small, neutral side chains.</text>
        <dbReference type="EC" id="3.4.23.36"/>
    </reaction>
</comment>
<keyword evidence="12" id="KW-0449">Lipoprotein</keyword>
<feature type="active site" evidence="9">
    <location>
        <position position="146"/>
    </location>
</feature>
<comment type="caution">
    <text evidence="12">The sequence shown here is derived from an EMBL/GenBank/DDBJ whole genome shotgun (WGS) entry which is preliminary data.</text>
</comment>
<protein>
    <recommendedName>
        <fullName evidence="9">Lipoprotein signal peptidase</fullName>
        <ecNumber evidence="9">3.4.23.36</ecNumber>
    </recommendedName>
    <alternativeName>
        <fullName evidence="9">Prolipoprotein signal peptidase</fullName>
    </alternativeName>
    <alternativeName>
        <fullName evidence="9">Signal peptidase II</fullName>
        <shortName evidence="9">SPase II</shortName>
    </alternativeName>
</protein>
<gene>
    <name evidence="9 12" type="primary">lspA</name>
    <name evidence="12" type="ORF">MTCD1_00384</name>
</gene>
<keyword evidence="8 9" id="KW-0472">Membrane</keyword>
<name>A0ABQ0MQZ2_9GAMM</name>
<evidence type="ECO:0000313" key="12">
    <source>
        <dbReference type="EMBL" id="GAW94787.1"/>
    </source>
</evidence>
<feature type="transmembrane region" description="Helical" evidence="9">
    <location>
        <begin position="104"/>
        <end position="127"/>
    </location>
</feature>
<evidence type="ECO:0000256" key="4">
    <source>
        <dbReference type="ARBA" id="ARBA00022692"/>
    </source>
</evidence>
<keyword evidence="3 9" id="KW-0645">Protease</keyword>
<evidence type="ECO:0000256" key="6">
    <source>
        <dbReference type="ARBA" id="ARBA00022801"/>
    </source>
</evidence>
<evidence type="ECO:0000256" key="5">
    <source>
        <dbReference type="ARBA" id="ARBA00022750"/>
    </source>
</evidence>
<dbReference type="HAMAP" id="MF_00161">
    <property type="entry name" value="LspA"/>
    <property type="match status" value="1"/>
</dbReference>
<keyword evidence="13" id="KW-1185">Reference proteome</keyword>
<comment type="similarity">
    <text evidence="1 9 11">Belongs to the peptidase A8 family.</text>
</comment>
<evidence type="ECO:0000256" key="9">
    <source>
        <dbReference type="HAMAP-Rule" id="MF_00161"/>
    </source>
</evidence>
<evidence type="ECO:0000256" key="8">
    <source>
        <dbReference type="ARBA" id="ARBA00023136"/>
    </source>
</evidence>
<feature type="transmembrane region" description="Helical" evidence="9">
    <location>
        <begin position="17"/>
        <end position="35"/>
    </location>
</feature>
<dbReference type="PANTHER" id="PTHR33695:SF1">
    <property type="entry name" value="LIPOPROTEIN SIGNAL PEPTIDASE"/>
    <property type="match status" value="1"/>
</dbReference>
<keyword evidence="6 9" id="KW-0378">Hydrolase</keyword>
<dbReference type="NCBIfam" id="TIGR00077">
    <property type="entry name" value="lspA"/>
    <property type="match status" value="1"/>
</dbReference>
<dbReference type="PRINTS" id="PR00781">
    <property type="entry name" value="LIPOSIGPTASE"/>
</dbReference>
<feature type="active site" evidence="9">
    <location>
        <position position="128"/>
    </location>
</feature>
<evidence type="ECO:0000313" key="13">
    <source>
        <dbReference type="Proteomes" id="UP000197068"/>
    </source>
</evidence>
<dbReference type="PROSITE" id="PS00855">
    <property type="entry name" value="SPASE_II"/>
    <property type="match status" value="1"/>
</dbReference>
<keyword evidence="2 9" id="KW-1003">Cell membrane</keyword>
<dbReference type="PANTHER" id="PTHR33695">
    <property type="entry name" value="LIPOPROTEIN SIGNAL PEPTIDASE"/>
    <property type="match status" value="1"/>
</dbReference>
<comment type="subcellular location">
    <subcellularLocation>
        <location evidence="9">Cell membrane</location>
        <topology evidence="9">Multi-pass membrane protein</topology>
    </subcellularLocation>
</comment>
<evidence type="ECO:0000256" key="3">
    <source>
        <dbReference type="ARBA" id="ARBA00022670"/>
    </source>
</evidence>
<keyword evidence="7 9" id="KW-1133">Transmembrane helix</keyword>
<dbReference type="Pfam" id="PF01252">
    <property type="entry name" value="Peptidase_A8"/>
    <property type="match status" value="1"/>
</dbReference>
<feature type="transmembrane region" description="Helical" evidence="9">
    <location>
        <begin position="47"/>
        <end position="66"/>
    </location>
</feature>
<dbReference type="Proteomes" id="UP000197068">
    <property type="component" value="Unassembled WGS sequence"/>
</dbReference>
<reference evidence="12 13" key="1">
    <citation type="submission" date="2017-06" db="EMBL/GenBank/DDBJ databases">
        <title>Whole Genome Sequences of Colwellia marinimaniae MTCD1.</title>
        <authorList>
            <person name="Kusumoto H."/>
            <person name="Inoue M."/>
            <person name="Tanikawa K."/>
            <person name="Maeji H."/>
            <person name="Cameron J.H."/>
            <person name="Bartlett D.H."/>
        </authorList>
    </citation>
    <scope>NUCLEOTIDE SEQUENCE [LARGE SCALE GENOMIC DNA]</scope>
    <source>
        <strain evidence="12 13">MTCD1</strain>
    </source>
</reference>
<evidence type="ECO:0000256" key="1">
    <source>
        <dbReference type="ARBA" id="ARBA00006139"/>
    </source>
</evidence>
<comment type="function">
    <text evidence="9 10">This protein specifically catalyzes the removal of signal peptides from prolipoproteins.</text>
</comment>
<evidence type="ECO:0000256" key="11">
    <source>
        <dbReference type="RuleBase" id="RU004181"/>
    </source>
</evidence>
<feature type="transmembrane region" description="Helical" evidence="9">
    <location>
        <begin position="139"/>
        <end position="158"/>
    </location>
</feature>
<sequence length="176" mass="20200">MRLTQLKKLFNDTGLRWLWLTLLCLIIDQVSKYWVASTFDYRETLSVLPFFNLTYVHNTGAAFSFLADQGGWQRWFFTGIAAIASIIFLVWMAKTPKQQRLLSISFALILSGAVGNLIDRVLFGYVIDFLDFHWSGYHFAAFNIADSAIFLGAALMIFESFTNKEEQKNKTNKIES</sequence>